<evidence type="ECO:0000313" key="3">
    <source>
        <dbReference type="Proteomes" id="UP000269945"/>
    </source>
</evidence>
<evidence type="ECO:0000313" key="2">
    <source>
        <dbReference type="EMBL" id="VCX39865.1"/>
    </source>
</evidence>
<gene>
    <name evidence="2" type="ORF">BN2614_LOCUS9</name>
</gene>
<feature type="non-terminal residue" evidence="2">
    <location>
        <position position="85"/>
    </location>
</feature>
<evidence type="ECO:0000256" key="1">
    <source>
        <dbReference type="SAM" id="MobiDB-lite"/>
    </source>
</evidence>
<keyword evidence="3" id="KW-1185">Reference proteome</keyword>
<reference evidence="2 3" key="1">
    <citation type="submission" date="2018-10" db="EMBL/GenBank/DDBJ databases">
        <authorList>
            <person name="Ekblom R."/>
            <person name="Jareborg N."/>
        </authorList>
    </citation>
    <scope>NUCLEOTIDE SEQUENCE [LARGE SCALE GENOMIC DNA]</scope>
    <source>
        <tissue evidence="2">Muscle</tissue>
    </source>
</reference>
<sequence length="85" mass="9121">MAHPLQAGAAGRGKHSQTTVLASSPLTPELSQSSCEGEVPQVLGNRLQGWGSKQDLGRGEDPFLFRQQSPTPPPQLLKENEKGFL</sequence>
<name>A0A9X9M9A2_GULGU</name>
<accession>A0A9X9M9A2</accession>
<feature type="compositionally biased region" description="Polar residues" evidence="1">
    <location>
        <begin position="16"/>
        <end position="35"/>
    </location>
</feature>
<protein>
    <submittedName>
        <fullName evidence="2">Uncharacterized protein</fullName>
    </submittedName>
</protein>
<organism evidence="2 3">
    <name type="scientific">Gulo gulo</name>
    <name type="common">Wolverine</name>
    <name type="synonym">Gluton</name>
    <dbReference type="NCBI Taxonomy" id="48420"/>
    <lineage>
        <taxon>Eukaryota</taxon>
        <taxon>Metazoa</taxon>
        <taxon>Chordata</taxon>
        <taxon>Craniata</taxon>
        <taxon>Vertebrata</taxon>
        <taxon>Euteleostomi</taxon>
        <taxon>Mammalia</taxon>
        <taxon>Eutheria</taxon>
        <taxon>Laurasiatheria</taxon>
        <taxon>Carnivora</taxon>
        <taxon>Caniformia</taxon>
        <taxon>Musteloidea</taxon>
        <taxon>Mustelidae</taxon>
        <taxon>Guloninae</taxon>
        <taxon>Gulo</taxon>
    </lineage>
</organism>
<feature type="region of interest" description="Disordered" evidence="1">
    <location>
        <begin position="1"/>
        <end position="85"/>
    </location>
</feature>
<dbReference type="EMBL" id="CYRY02044751">
    <property type="protein sequence ID" value="VCX39865.1"/>
    <property type="molecule type" value="Genomic_DNA"/>
</dbReference>
<dbReference type="AlphaFoldDB" id="A0A9X9M9A2"/>
<comment type="caution">
    <text evidence="2">The sequence shown here is derived from an EMBL/GenBank/DDBJ whole genome shotgun (WGS) entry which is preliminary data.</text>
</comment>
<dbReference type="Proteomes" id="UP000269945">
    <property type="component" value="Unassembled WGS sequence"/>
</dbReference>
<proteinExistence type="predicted"/>